<keyword evidence="1" id="KW-1003">Cell membrane</keyword>
<comment type="function">
    <text evidence="1">Involved in nitrate transport.</text>
</comment>
<dbReference type="GO" id="GO:0005886">
    <property type="term" value="C:plasma membrane"/>
    <property type="evidence" value="ECO:0007669"/>
    <property type="project" value="UniProtKB-UniRule"/>
</dbReference>
<dbReference type="OrthoDB" id="2015470at2759"/>
<gene>
    <name evidence="2" type="ORF">KP509_26G045800</name>
</gene>
<name>A0A8T2RKJ6_CERRI</name>
<dbReference type="PIRSF" id="PIRSF012939">
    <property type="entry name" value="Transpt_NO3_Nar2"/>
    <property type="match status" value="1"/>
</dbReference>
<dbReference type="GO" id="GO:0042128">
    <property type="term" value="P:nitrate assimilation"/>
    <property type="evidence" value="ECO:0007669"/>
    <property type="project" value="UniProtKB-UniRule"/>
</dbReference>
<accession>A0A8T2RKJ6</accession>
<organism evidence="2 3">
    <name type="scientific">Ceratopteris richardii</name>
    <name type="common">Triangle waterfern</name>
    <dbReference type="NCBI Taxonomy" id="49495"/>
    <lineage>
        <taxon>Eukaryota</taxon>
        <taxon>Viridiplantae</taxon>
        <taxon>Streptophyta</taxon>
        <taxon>Embryophyta</taxon>
        <taxon>Tracheophyta</taxon>
        <taxon>Polypodiopsida</taxon>
        <taxon>Polypodiidae</taxon>
        <taxon>Polypodiales</taxon>
        <taxon>Pteridineae</taxon>
        <taxon>Pteridaceae</taxon>
        <taxon>Parkerioideae</taxon>
        <taxon>Ceratopteris</taxon>
    </lineage>
</organism>
<comment type="similarity">
    <text evidence="1">Belongs to the NAR2 family.</text>
</comment>
<keyword evidence="1" id="KW-1133">Transmembrane helix</keyword>
<evidence type="ECO:0000256" key="1">
    <source>
        <dbReference type="PIRNR" id="PIRNR012939"/>
    </source>
</evidence>
<evidence type="ECO:0000313" key="3">
    <source>
        <dbReference type="Proteomes" id="UP000825935"/>
    </source>
</evidence>
<reference evidence="2" key="1">
    <citation type="submission" date="2021-08" db="EMBL/GenBank/DDBJ databases">
        <title>WGS assembly of Ceratopteris richardii.</title>
        <authorList>
            <person name="Marchant D.B."/>
            <person name="Chen G."/>
            <person name="Jenkins J."/>
            <person name="Shu S."/>
            <person name="Leebens-Mack J."/>
            <person name="Grimwood J."/>
            <person name="Schmutz J."/>
            <person name="Soltis P."/>
            <person name="Soltis D."/>
            <person name="Chen Z.-H."/>
        </authorList>
    </citation>
    <scope>NUCLEOTIDE SEQUENCE</scope>
    <source>
        <strain evidence="2">Whitten #5841</strain>
        <tissue evidence="2">Leaf</tissue>
    </source>
</reference>
<dbReference type="GO" id="GO:0015112">
    <property type="term" value="F:nitrate transmembrane transporter activity"/>
    <property type="evidence" value="ECO:0007669"/>
    <property type="project" value="TreeGrafter"/>
</dbReference>
<dbReference type="AlphaFoldDB" id="A0A8T2RKJ6"/>
<dbReference type="GO" id="GO:0010167">
    <property type="term" value="P:response to nitrate"/>
    <property type="evidence" value="ECO:0007669"/>
    <property type="project" value="UniProtKB-UniRule"/>
</dbReference>
<dbReference type="Proteomes" id="UP000825935">
    <property type="component" value="Chromosome 26"/>
</dbReference>
<dbReference type="Pfam" id="PF16974">
    <property type="entry name" value="NAR2"/>
    <property type="match status" value="1"/>
</dbReference>
<dbReference type="PROSITE" id="PS51257">
    <property type="entry name" value="PROKAR_LIPOPROTEIN"/>
    <property type="match status" value="1"/>
</dbReference>
<proteinExistence type="inferred from homology"/>
<dbReference type="EMBL" id="CM035431">
    <property type="protein sequence ID" value="KAH7296939.1"/>
    <property type="molecule type" value="Genomic_DNA"/>
</dbReference>
<comment type="caution">
    <text evidence="2">The sequence shown here is derived from an EMBL/GenBank/DDBJ whole genome shotgun (WGS) entry which is preliminary data.</text>
</comment>
<dbReference type="PANTHER" id="PTHR34806:SF1">
    <property type="entry name" value="HIGH-AFFINITY NITRATE TRANSPORTER 3.1"/>
    <property type="match status" value="1"/>
</dbReference>
<sequence length="202" mass="22258">MEFYSKVAYLLASTILFSCGVHGFTRFSELNNSITVSYSAQNGTKAGSGQIEVSWKLNTSVISAEAAAAADYKNVQIKLCFGAISQVDRAWRKTNDLLAKDKTCLYQMGTQPFTPNGDSLTWTVTKEIPYAHYFVRVYVTDSAGKKIAYGQTSNKARTTQLFTIEPITGRHASIDIAAGVFSAFAVLSLFGFYFGEKRFKKS</sequence>
<keyword evidence="1" id="KW-0812">Transmembrane</keyword>
<keyword evidence="3" id="KW-1185">Reference proteome</keyword>
<protein>
    <recommendedName>
        <fullName evidence="1">High-affinity nitrate transporter</fullName>
    </recommendedName>
</protein>
<keyword evidence="1" id="KW-0472">Membrane</keyword>
<keyword evidence="1" id="KW-0534">Nitrate assimilation</keyword>
<dbReference type="InterPro" id="IPR016605">
    <property type="entry name" value="Transptr_NO3_Nar2"/>
</dbReference>
<dbReference type="PANTHER" id="PTHR34806">
    <property type="entry name" value="HIGH-AFFINITY NITRATE TRANSPORTER 3.2"/>
    <property type="match status" value="1"/>
</dbReference>
<evidence type="ECO:0000313" key="2">
    <source>
        <dbReference type="EMBL" id="KAH7296939.1"/>
    </source>
</evidence>
<feature type="transmembrane region" description="Helical" evidence="1">
    <location>
        <begin position="176"/>
        <end position="195"/>
    </location>
</feature>
<dbReference type="OMA" id="MLYLEQA"/>